<dbReference type="AlphaFoldDB" id="A0A1B0A2P9"/>
<name>A0A1B0A2P9_GLOPL</name>
<dbReference type="VEuPathDB" id="VectorBase:GPAI032630"/>
<dbReference type="EnsemblMetazoa" id="GPAI032630-RA">
    <property type="protein sequence ID" value="GPAI032630-PA"/>
    <property type="gene ID" value="GPAI032630"/>
</dbReference>
<dbReference type="Proteomes" id="UP000092445">
    <property type="component" value="Unassembled WGS sequence"/>
</dbReference>
<sequence>MYIVLHCIDNWKNNSHYIILDTDLNISLFTATHEIVTYHEIVLQLYDRWALDEIVQFLRNNFGCYLERSSHMKGSRMALYSALVWCGETGKVDDVNKFLNGSGCDDCVGKSGVWFAPVELGPPKQRLE</sequence>
<accession>A0A1B0A2P9</accession>
<evidence type="ECO:0000313" key="2">
    <source>
        <dbReference type="Proteomes" id="UP000092445"/>
    </source>
</evidence>
<reference evidence="1" key="2">
    <citation type="submission" date="2020-05" db="UniProtKB">
        <authorList>
            <consortium name="EnsemblMetazoa"/>
        </authorList>
    </citation>
    <scope>IDENTIFICATION</scope>
    <source>
        <strain evidence="1">IAEA</strain>
    </source>
</reference>
<protein>
    <submittedName>
        <fullName evidence="1">Uncharacterized protein</fullName>
    </submittedName>
</protein>
<evidence type="ECO:0000313" key="1">
    <source>
        <dbReference type="EnsemblMetazoa" id="GPAI032630-PA"/>
    </source>
</evidence>
<reference evidence="2" key="1">
    <citation type="submission" date="2014-03" db="EMBL/GenBank/DDBJ databases">
        <authorList>
            <person name="Aksoy S."/>
            <person name="Warren W."/>
            <person name="Wilson R.K."/>
        </authorList>
    </citation>
    <scope>NUCLEOTIDE SEQUENCE [LARGE SCALE GENOMIC DNA]</scope>
    <source>
        <strain evidence="2">IAEA</strain>
    </source>
</reference>
<organism evidence="1 2">
    <name type="scientific">Glossina pallidipes</name>
    <name type="common">Tsetse fly</name>
    <dbReference type="NCBI Taxonomy" id="7398"/>
    <lineage>
        <taxon>Eukaryota</taxon>
        <taxon>Metazoa</taxon>
        <taxon>Ecdysozoa</taxon>
        <taxon>Arthropoda</taxon>
        <taxon>Hexapoda</taxon>
        <taxon>Insecta</taxon>
        <taxon>Pterygota</taxon>
        <taxon>Neoptera</taxon>
        <taxon>Endopterygota</taxon>
        <taxon>Diptera</taxon>
        <taxon>Brachycera</taxon>
        <taxon>Muscomorpha</taxon>
        <taxon>Hippoboscoidea</taxon>
        <taxon>Glossinidae</taxon>
        <taxon>Glossina</taxon>
    </lineage>
</organism>
<proteinExistence type="predicted"/>
<keyword evidence="2" id="KW-1185">Reference proteome</keyword>